<accession>A0A4U5M470</accession>
<dbReference type="GO" id="GO:0044666">
    <property type="term" value="C:MLL3/4 complex"/>
    <property type="evidence" value="ECO:0007669"/>
    <property type="project" value="UniProtKB-ARBA"/>
</dbReference>
<dbReference type="OrthoDB" id="674604at2759"/>
<dbReference type="CDD" id="cd00200">
    <property type="entry name" value="WD40"/>
    <property type="match status" value="1"/>
</dbReference>
<feature type="region of interest" description="Disordered" evidence="4">
    <location>
        <begin position="121"/>
        <end position="234"/>
    </location>
</feature>
<name>A0A4U5M470_STECR</name>
<feature type="repeat" description="WD" evidence="3">
    <location>
        <begin position="248"/>
        <end position="289"/>
    </location>
</feature>
<feature type="repeat" description="WD" evidence="3">
    <location>
        <begin position="334"/>
        <end position="375"/>
    </location>
</feature>
<dbReference type="STRING" id="34508.A0A4U5M470"/>
<sequence>METVPENFMAEEALPSYDHVQGSQYSTPNYATNALPPSTSYQAPLTQYDTPMLTYASHMQQEYYQPACMPPVTSFTPQYYQQESSVPYTHILPVTTGYPPVQGPYGSSTVTTSAVARPISSALPQPVTTQYQQPQSMIPGQQQSRPHSKNVGSASQSRPMTPVETRKPAATVLVRKNGTPQKSRTNTPLPSIQTPNISTESPASALQSRTATPTFQASPASSYASSTNAPQTLLPNSELPNYRLVHTLTDHSSSLCAIRFSPDGAYLATTSDDKSIKIYNVADNFKLEKTITTSHKNGISDLIWSPDQKRLATCSDDTTIRIWEVLNGRCVKTLKGHSNYVISIAFDPQGKLLASGSFDESARLWDAKTGNCLKTLPAHSHPVSAVAFNRDGSLLCTSSYDGLIRIWDTASGQCLKTLPAENEKPVSFVKFSPNGKYILASTFDSAISLWDFNKGRTLKVYTGHQNTQYCIFACFSVTGGKWIASGSEDGKVYLWDLQSKNIVQVLDAHSDCVLALDCHPVKNMIVTGGFDKEVKIWVSDR</sequence>
<dbReference type="SUPFAM" id="SSF50978">
    <property type="entry name" value="WD40 repeat-like"/>
    <property type="match status" value="1"/>
</dbReference>
<dbReference type="InterPro" id="IPR015943">
    <property type="entry name" value="WD40/YVTN_repeat-like_dom_sf"/>
</dbReference>
<dbReference type="InterPro" id="IPR001680">
    <property type="entry name" value="WD40_rpt"/>
</dbReference>
<dbReference type="PRINTS" id="PR00320">
    <property type="entry name" value="GPROTEINBRPT"/>
</dbReference>
<feature type="domain" description="WDR5-like beta-propeller" evidence="5">
    <location>
        <begin position="247"/>
        <end position="537"/>
    </location>
</feature>
<reference evidence="6 7" key="1">
    <citation type="journal article" date="2015" name="Genome Biol.">
        <title>Comparative genomics of Steinernema reveals deeply conserved gene regulatory networks.</title>
        <authorList>
            <person name="Dillman A.R."/>
            <person name="Macchietto M."/>
            <person name="Porter C.F."/>
            <person name="Rogers A."/>
            <person name="Williams B."/>
            <person name="Antoshechkin I."/>
            <person name="Lee M.M."/>
            <person name="Goodwin Z."/>
            <person name="Lu X."/>
            <person name="Lewis E.E."/>
            <person name="Goodrich-Blair H."/>
            <person name="Stock S.P."/>
            <person name="Adams B.J."/>
            <person name="Sternberg P.W."/>
            <person name="Mortazavi A."/>
        </authorList>
    </citation>
    <scope>NUCLEOTIDE SEQUENCE [LARGE SCALE GENOMIC DNA]</scope>
    <source>
        <strain evidence="6 7">ALL</strain>
    </source>
</reference>
<dbReference type="PANTHER" id="PTHR19879:SF1">
    <property type="entry name" value="CANNONBALL-RELATED"/>
    <property type="match status" value="1"/>
</dbReference>
<keyword evidence="2" id="KW-0677">Repeat</keyword>
<keyword evidence="1 3" id="KW-0853">WD repeat</keyword>
<dbReference type="FunFam" id="2.130.10.10:FF:000228">
    <property type="entry name" value="COMPASS-like H3K4 histone methylase component WDR5A"/>
    <property type="match status" value="1"/>
</dbReference>
<evidence type="ECO:0000313" key="6">
    <source>
        <dbReference type="EMBL" id="TKR63571.1"/>
    </source>
</evidence>
<dbReference type="GO" id="GO:0016251">
    <property type="term" value="F:RNA polymerase II general transcription initiation factor activity"/>
    <property type="evidence" value="ECO:0007669"/>
    <property type="project" value="TreeGrafter"/>
</dbReference>
<feature type="repeat" description="WD" evidence="3">
    <location>
        <begin position="480"/>
        <end position="505"/>
    </location>
</feature>
<dbReference type="InterPro" id="IPR036322">
    <property type="entry name" value="WD40_repeat_dom_sf"/>
</dbReference>
<reference evidence="6 7" key="2">
    <citation type="journal article" date="2019" name="G3 (Bethesda)">
        <title>Hybrid Assembly of the Genome of the Entomopathogenic Nematode Steinernema carpocapsae Identifies the X-Chromosome.</title>
        <authorList>
            <person name="Serra L."/>
            <person name="Macchietto M."/>
            <person name="Macias-Munoz A."/>
            <person name="McGill C.J."/>
            <person name="Rodriguez I.M."/>
            <person name="Rodriguez B."/>
            <person name="Murad R."/>
            <person name="Mortazavi A."/>
        </authorList>
    </citation>
    <scope>NUCLEOTIDE SEQUENCE [LARGE SCALE GENOMIC DNA]</scope>
    <source>
        <strain evidence="6 7">ALL</strain>
    </source>
</reference>
<feature type="repeat" description="WD" evidence="3">
    <location>
        <begin position="376"/>
        <end position="417"/>
    </location>
</feature>
<feature type="repeat" description="WD" evidence="3">
    <location>
        <begin position="419"/>
        <end position="460"/>
    </location>
</feature>
<dbReference type="Pfam" id="PF25175">
    <property type="entry name" value="Beta-prop_WDR5"/>
    <property type="match status" value="1"/>
</dbReference>
<dbReference type="AlphaFoldDB" id="A0A4U5M470"/>
<gene>
    <name evidence="6" type="ORF">L596_027383</name>
</gene>
<dbReference type="PROSITE" id="PS50294">
    <property type="entry name" value="WD_REPEATS_REGION"/>
    <property type="match status" value="6"/>
</dbReference>
<feature type="compositionally biased region" description="Polar residues" evidence="4">
    <location>
        <begin position="150"/>
        <end position="159"/>
    </location>
</feature>
<keyword evidence="7" id="KW-1185">Reference proteome</keyword>
<dbReference type="SMART" id="SM00320">
    <property type="entry name" value="WD40"/>
    <property type="match status" value="7"/>
</dbReference>
<dbReference type="Proteomes" id="UP000298663">
    <property type="component" value="Unassembled WGS sequence"/>
</dbReference>
<organism evidence="6 7">
    <name type="scientific">Steinernema carpocapsae</name>
    <name type="common">Entomopathogenic nematode</name>
    <dbReference type="NCBI Taxonomy" id="34508"/>
    <lineage>
        <taxon>Eukaryota</taxon>
        <taxon>Metazoa</taxon>
        <taxon>Ecdysozoa</taxon>
        <taxon>Nematoda</taxon>
        <taxon>Chromadorea</taxon>
        <taxon>Rhabditida</taxon>
        <taxon>Tylenchina</taxon>
        <taxon>Panagrolaimomorpha</taxon>
        <taxon>Strongyloidoidea</taxon>
        <taxon>Steinernematidae</taxon>
        <taxon>Steinernema</taxon>
    </lineage>
</organism>
<dbReference type="InterPro" id="IPR020472">
    <property type="entry name" value="WD40_PAC1"/>
</dbReference>
<dbReference type="InterPro" id="IPR019775">
    <property type="entry name" value="WD40_repeat_CS"/>
</dbReference>
<proteinExistence type="predicted"/>
<dbReference type="GO" id="GO:0005669">
    <property type="term" value="C:transcription factor TFIID complex"/>
    <property type="evidence" value="ECO:0007669"/>
    <property type="project" value="TreeGrafter"/>
</dbReference>
<dbReference type="GO" id="GO:0006367">
    <property type="term" value="P:transcription initiation at RNA polymerase II promoter"/>
    <property type="evidence" value="ECO:0007669"/>
    <property type="project" value="TreeGrafter"/>
</dbReference>
<evidence type="ECO:0000256" key="1">
    <source>
        <dbReference type="ARBA" id="ARBA00022574"/>
    </source>
</evidence>
<protein>
    <recommendedName>
        <fullName evidence="5">WDR5-like beta-propeller domain-containing protein</fullName>
    </recommendedName>
</protein>
<evidence type="ECO:0000256" key="2">
    <source>
        <dbReference type="ARBA" id="ARBA00022737"/>
    </source>
</evidence>
<comment type="caution">
    <text evidence="6">The sequence shown here is derived from an EMBL/GenBank/DDBJ whole genome shotgun (WGS) entry which is preliminary data.</text>
</comment>
<evidence type="ECO:0000259" key="5">
    <source>
        <dbReference type="Pfam" id="PF25175"/>
    </source>
</evidence>
<dbReference type="PROSITE" id="PS00678">
    <property type="entry name" value="WD_REPEATS_1"/>
    <property type="match status" value="5"/>
</dbReference>
<dbReference type="PANTHER" id="PTHR19879">
    <property type="entry name" value="TRANSCRIPTION INITIATION FACTOR TFIID"/>
    <property type="match status" value="1"/>
</dbReference>
<evidence type="ECO:0000313" key="7">
    <source>
        <dbReference type="Proteomes" id="UP000298663"/>
    </source>
</evidence>
<evidence type="ECO:0000256" key="3">
    <source>
        <dbReference type="PROSITE-ProRule" id="PRU00221"/>
    </source>
</evidence>
<evidence type="ECO:0000256" key="4">
    <source>
        <dbReference type="SAM" id="MobiDB-lite"/>
    </source>
</evidence>
<dbReference type="Gene3D" id="2.130.10.10">
    <property type="entry name" value="YVTN repeat-like/Quinoprotein amine dehydrogenase"/>
    <property type="match status" value="1"/>
</dbReference>
<dbReference type="InterPro" id="IPR059122">
    <property type="entry name" value="Beta-prop_WDR5-like"/>
</dbReference>
<feature type="compositionally biased region" description="Low complexity" evidence="4">
    <location>
        <begin position="124"/>
        <end position="144"/>
    </location>
</feature>
<feature type="repeat" description="WD" evidence="3">
    <location>
        <begin position="506"/>
        <end position="541"/>
    </location>
</feature>
<feature type="compositionally biased region" description="Polar residues" evidence="4">
    <location>
        <begin position="178"/>
        <end position="234"/>
    </location>
</feature>
<dbReference type="PROSITE" id="PS50082">
    <property type="entry name" value="WD_REPEATS_2"/>
    <property type="match status" value="7"/>
</dbReference>
<dbReference type="EMBL" id="AZBU02000010">
    <property type="protein sequence ID" value="TKR63571.1"/>
    <property type="molecule type" value="Genomic_DNA"/>
</dbReference>
<feature type="repeat" description="WD" evidence="3">
    <location>
        <begin position="292"/>
        <end position="333"/>
    </location>
</feature>